<sequence length="875" mass="98544">MMTMKNISFLTTTWLLLLVSSSSEKQREAPVCYKTNENCSDEENTACQTYFSPSPWNPHQWTLYSAVTIPAGSLLGSPDLFLSISDANPNEYSPWHDLVWDPLSYTTTSEENVLYPDALWETNYLHDVLLGGIGSLTECGGLEYANIELIAVPADRRSRPGDGSASTRQLIQARAIRDIRAGEVLLTPCRANNPKMMRLYKRQASRTFEDLLQQGMCMDTVSVQPSSNGGYGAFSKHHVAAGQVVMLSPVLLLDRSQLNVVQQHARSSHPSNTNENRLPQFARGHGIQFNNTHVLRQQLFTNYVYGRDDSNVLLWPMATGSNFIQHASSVSVQSEIVPNVRLQWSRRYGHANTLLSSESYPVMELLEMAFGEDGYYLVMEYVALRDIQPGDEILLDYGSDWVAAWNEHQQQIKELPREAIVTADEYTQQHAWEPLSTKALPAQLQTACHFMNAIDTEELSNVATWQKPTLSSCWRPCEILERLDNEKLLYTVIVHPMGSIREPSECGVLKTAVQVTQIPREAIRLVNRPYTLPEYSDHAFRHEISVPLHDDFYPRHWLLPDPQPYGDFIASPLTPGMMAPIRWQSSAQVVTPWAFRVGVPASVRQVLLEYCESMGIMDVFRHVTIEGNALQARQNGYLPLADGTKWYLQRPGPEWRSNLHWLSPGDEHSHEHYLQALSASGFDTVLDGVGKYLGLDGLVAFHVTFIAVSQSTEGYQHHDVLWTGAKTYNVIVPLLLANHTGPELDLVEGASYEDGFDDKENRVVGRYRYEYEVGSMMGDGAVHATSAVDYRRHNEMRLAATIYIADVNEQNANSILKEYTQAYPPDDRELLLSWAGRHWKKSDPSAQLPRPSDDHILMRRQASGGTVSSQGAFVI</sequence>
<organism evidence="3 4">
    <name type="scientific">Fistulifera solaris</name>
    <name type="common">Oleaginous diatom</name>
    <dbReference type="NCBI Taxonomy" id="1519565"/>
    <lineage>
        <taxon>Eukaryota</taxon>
        <taxon>Sar</taxon>
        <taxon>Stramenopiles</taxon>
        <taxon>Ochrophyta</taxon>
        <taxon>Bacillariophyta</taxon>
        <taxon>Bacillariophyceae</taxon>
        <taxon>Bacillariophycidae</taxon>
        <taxon>Naviculales</taxon>
        <taxon>Naviculaceae</taxon>
        <taxon>Fistulifera</taxon>
    </lineage>
</organism>
<evidence type="ECO:0000313" key="3">
    <source>
        <dbReference type="EMBL" id="GAX21146.1"/>
    </source>
</evidence>
<protein>
    <recommendedName>
        <fullName evidence="2">SET domain-containing protein</fullName>
    </recommendedName>
</protein>
<dbReference type="InterPro" id="IPR046341">
    <property type="entry name" value="SET_dom_sf"/>
</dbReference>
<name>A0A1Z5K4K9_FISSO</name>
<accession>A0A1Z5K4K9</accession>
<dbReference type="SUPFAM" id="SSF82199">
    <property type="entry name" value="SET domain"/>
    <property type="match status" value="1"/>
</dbReference>
<dbReference type="OrthoDB" id="39594at2759"/>
<keyword evidence="4" id="KW-1185">Reference proteome</keyword>
<evidence type="ECO:0000313" key="4">
    <source>
        <dbReference type="Proteomes" id="UP000198406"/>
    </source>
</evidence>
<dbReference type="Gene3D" id="2.170.270.10">
    <property type="entry name" value="SET domain"/>
    <property type="match status" value="1"/>
</dbReference>
<feature type="chain" id="PRO_5012034913" description="SET domain-containing protein" evidence="1">
    <location>
        <begin position="24"/>
        <end position="875"/>
    </location>
</feature>
<feature type="domain" description="SET" evidence="2">
    <location>
        <begin position="219"/>
        <end position="398"/>
    </location>
</feature>
<dbReference type="InParanoid" id="A0A1Z5K4K9"/>
<dbReference type="EMBL" id="BDSP01000155">
    <property type="protein sequence ID" value="GAX21146.1"/>
    <property type="molecule type" value="Genomic_DNA"/>
</dbReference>
<proteinExistence type="predicted"/>
<dbReference type="PROSITE" id="PS50280">
    <property type="entry name" value="SET"/>
    <property type="match status" value="1"/>
</dbReference>
<evidence type="ECO:0000256" key="1">
    <source>
        <dbReference type="SAM" id="SignalP"/>
    </source>
</evidence>
<reference evidence="3 4" key="1">
    <citation type="journal article" date="2015" name="Plant Cell">
        <title>Oil accumulation by the oleaginous diatom Fistulifera solaris as revealed by the genome and transcriptome.</title>
        <authorList>
            <person name="Tanaka T."/>
            <person name="Maeda Y."/>
            <person name="Veluchamy A."/>
            <person name="Tanaka M."/>
            <person name="Abida H."/>
            <person name="Marechal E."/>
            <person name="Bowler C."/>
            <person name="Muto M."/>
            <person name="Sunaga Y."/>
            <person name="Tanaka M."/>
            <person name="Yoshino T."/>
            <person name="Taniguchi T."/>
            <person name="Fukuda Y."/>
            <person name="Nemoto M."/>
            <person name="Matsumoto M."/>
            <person name="Wong P.S."/>
            <person name="Aburatani S."/>
            <person name="Fujibuchi W."/>
        </authorList>
    </citation>
    <scope>NUCLEOTIDE SEQUENCE [LARGE SCALE GENOMIC DNA]</scope>
    <source>
        <strain evidence="3 4">JPCC DA0580</strain>
    </source>
</reference>
<evidence type="ECO:0000259" key="2">
    <source>
        <dbReference type="PROSITE" id="PS50280"/>
    </source>
</evidence>
<comment type="caution">
    <text evidence="3">The sequence shown here is derived from an EMBL/GenBank/DDBJ whole genome shotgun (WGS) entry which is preliminary data.</text>
</comment>
<dbReference type="Proteomes" id="UP000198406">
    <property type="component" value="Unassembled WGS sequence"/>
</dbReference>
<feature type="signal peptide" evidence="1">
    <location>
        <begin position="1"/>
        <end position="23"/>
    </location>
</feature>
<keyword evidence="1" id="KW-0732">Signal</keyword>
<dbReference type="InterPro" id="IPR001214">
    <property type="entry name" value="SET_dom"/>
</dbReference>
<dbReference type="AlphaFoldDB" id="A0A1Z5K4K9"/>
<gene>
    <name evidence="3" type="ORF">FisN_23Hu160</name>
</gene>